<dbReference type="Pfam" id="PF01033">
    <property type="entry name" value="Somatomedin_B"/>
    <property type="match status" value="2"/>
</dbReference>
<name>A0ABR3LS21_9TELE</name>
<feature type="domain" description="C2" evidence="8">
    <location>
        <begin position="1207"/>
        <end position="1327"/>
    </location>
</feature>
<dbReference type="SUPFAM" id="SSF49562">
    <property type="entry name" value="C2 domain (Calcium/lipid-binding domain, CaLB)"/>
    <property type="match status" value="1"/>
</dbReference>
<dbReference type="InterPro" id="IPR044929">
    <property type="entry name" value="DNA/RNA_non-sp_Endonuclease_sf"/>
</dbReference>
<feature type="domain" description="SMB" evidence="10">
    <location>
        <begin position="68"/>
        <end position="111"/>
    </location>
</feature>
<dbReference type="PROSITE" id="PS00524">
    <property type="entry name" value="SMB_1"/>
    <property type="match status" value="2"/>
</dbReference>
<evidence type="ECO:0008006" key="13">
    <source>
        <dbReference type="Google" id="ProtNLM"/>
    </source>
</evidence>
<dbReference type="SUPFAM" id="SSF90188">
    <property type="entry name" value="Somatomedin B domain"/>
    <property type="match status" value="2"/>
</dbReference>
<dbReference type="SUPFAM" id="SSF53649">
    <property type="entry name" value="Alkaline phosphatase-like"/>
    <property type="match status" value="1"/>
</dbReference>
<dbReference type="CDD" id="cd00091">
    <property type="entry name" value="NUC"/>
    <property type="match status" value="1"/>
</dbReference>
<evidence type="ECO:0000256" key="4">
    <source>
        <dbReference type="ARBA" id="ARBA00022801"/>
    </source>
</evidence>
<sequence>MDSAKRDEHMSEHAANLLGTGQQSKRTQSATKTKSRYLKILCAVLLLGLLALILTIIFILQLRCSDKVTDSCRSRCLSKSRDSNAVCHCDAACVNEGTCCLDYEEVCVEPSQRWVCSKFRCGEERLLNSLCSCSEDCVKVGDCCSNYKNTCKGEKPWLKEDCEDIRTPQCPAGFSKPPLLLVSLDGFRAEYMRAYSNLLPVISKLRKCGTSTPYMRPAYPTKTFPNHYTIVTGLYPESHGIVDNKMYDVTRNASFSLKVDEKFNPAWYQGEPVWLTAMKNKLKTATFFWPGSDVKVNGQYPDFWVMYDRNIPFEKRVAKIFEWLHLPEGQRPDFYTLYFEEPDASGHRYGPLSNQVLEALLNVDRLIGLLMEGLKQRQLHKCVNLVLVSDHGMEEASCKKAAYVSDYLDNIDDITVIQGPAARVRPKRLPDEFFSFDYEGLVKNLSCRKPDQPMRPYLKEHLPKRLHFANNIRIERAHLYMQPGWQAALKPSEIKYCSGGFHGSDNVFKNMQAIFIGYGPGILSKTTVAPFENIEVYNLLCDLLGIPPAPNNGTHGSLNHLLKNPPHQPVYPAEHSAPSTCTPVSGSLRDPRGCTCDSLTEAEVNRLNKRLIDSNSNSNVKPVHLPYGIPRVLQEQSDYCILHHSEYISGYSRNILMPLWVSYSLNTMVSIQPSADTCVRADVRVQASARQSCSFYKNNSTLTFGLLHPPNFGATGSEPDSLITSNMVPMFPAFKDIWNRFHNVLVVKYSQELNEVNVVSGPIFDSDFDGNYDFMNKGTPNGAPIPTHFFVILTSCGNSSLPVRQCDGPLDAVSYVLPHRPDYLETCPNGSDQSWLQDWVQLHVARIRDIELLTGLSFYHDRISVAETVEIAGLSAVTSHHITNWLQAVEEMKLEQENWEVMYNHVCPMDLGLFQALERERVLEVLQRDKALRTIEADRIRRLKVDLQGVCRQSAKTAMRPYGQRSCARCQQILGKFWDCGSVCCGCSHRICKRCRVVRSAQEWKCTMCHAYREFKIKSGEWFLEQQAKKFPNVGDNSHETIGDKLLQSYQRLSFIAVVPPTPPPVYEPPSYNRLNLLTEQDLKKSKPFTKSMENLMVSVSAHIKKFSKSQSDLSVETGQLTVDRGQLQNSKHKSRSESAINKANLCKVPSLPNLSQNSRGVEHYASTSTLYLTDDDASYTSAYSDEQRDSNSSTGMDCGIFENTSVTGEVEVAFGYNNRTCCLEITIKACKNLMFGDMKKKCHPYVKVCLLPKKYHDCKTKTAVKRGNNPVYNETFTSVVPAEQLGSSVVQVSVWHCRGLKRKLFLGETHVCLADLCLESTDTQRSVCYALCPKGHPLGGDEELFLKAQFQFLPQIYPHTTDILIGAAGQLKVVITDVSKLSFLSKTAYIEGILCLPRDRELVQRTPALKKTTSSVQMNFSRLTRQELQQATLQINLWEKNTFSLANRLLRSARLTGELSWQRLQQMPGEWHDFVLPLQANVSTSMRS</sequence>
<dbReference type="InterPro" id="IPR001604">
    <property type="entry name" value="Endo_G_ENPP1-like_dom"/>
</dbReference>
<dbReference type="Gene3D" id="3.40.570.10">
    <property type="entry name" value="Extracellular Endonuclease, subunit A"/>
    <property type="match status" value="1"/>
</dbReference>
<feature type="domain" description="RabBD" evidence="9">
    <location>
        <begin position="908"/>
        <end position="1026"/>
    </location>
</feature>
<dbReference type="EMBL" id="JAYMGO010000020">
    <property type="protein sequence ID" value="KAL1254412.1"/>
    <property type="molecule type" value="Genomic_DNA"/>
</dbReference>
<keyword evidence="7" id="KW-0812">Transmembrane</keyword>
<keyword evidence="12" id="KW-1185">Reference proteome</keyword>
<evidence type="ECO:0000256" key="7">
    <source>
        <dbReference type="SAM" id="Phobius"/>
    </source>
</evidence>
<dbReference type="InterPro" id="IPR001212">
    <property type="entry name" value="Somatomedin_B_dom"/>
</dbReference>
<dbReference type="PANTHER" id="PTHR10151">
    <property type="entry name" value="ECTONUCLEOTIDE PYROPHOSPHATASE/PHOSPHODIESTERASE"/>
    <property type="match status" value="1"/>
</dbReference>
<evidence type="ECO:0000256" key="3">
    <source>
        <dbReference type="ARBA" id="ARBA00022723"/>
    </source>
</evidence>
<evidence type="ECO:0000256" key="1">
    <source>
        <dbReference type="ARBA" id="ARBA00004613"/>
    </source>
</evidence>
<dbReference type="InterPro" id="IPR017850">
    <property type="entry name" value="Alkaline_phosphatase_core_sf"/>
</dbReference>
<dbReference type="InterPro" id="IPR013083">
    <property type="entry name" value="Znf_RING/FYVE/PHD"/>
</dbReference>
<evidence type="ECO:0000259" key="9">
    <source>
        <dbReference type="PROSITE" id="PS50916"/>
    </source>
</evidence>
<dbReference type="SMART" id="SM00892">
    <property type="entry name" value="Endonuclease_NS"/>
    <property type="match status" value="1"/>
</dbReference>
<dbReference type="SMART" id="SM00477">
    <property type="entry name" value="NUC"/>
    <property type="match status" value="1"/>
</dbReference>
<keyword evidence="3" id="KW-0479">Metal-binding</keyword>
<dbReference type="InterPro" id="IPR010911">
    <property type="entry name" value="Rab_BD"/>
</dbReference>
<keyword evidence="4" id="KW-0378">Hydrolase</keyword>
<dbReference type="Pfam" id="PF00168">
    <property type="entry name" value="C2"/>
    <property type="match status" value="1"/>
</dbReference>
<evidence type="ECO:0000313" key="12">
    <source>
        <dbReference type="Proteomes" id="UP001558613"/>
    </source>
</evidence>
<organism evidence="11 12">
    <name type="scientific">Cirrhinus molitorella</name>
    <name type="common">mud carp</name>
    <dbReference type="NCBI Taxonomy" id="172907"/>
    <lineage>
        <taxon>Eukaryota</taxon>
        <taxon>Metazoa</taxon>
        <taxon>Chordata</taxon>
        <taxon>Craniata</taxon>
        <taxon>Vertebrata</taxon>
        <taxon>Euteleostomi</taxon>
        <taxon>Actinopterygii</taxon>
        <taxon>Neopterygii</taxon>
        <taxon>Teleostei</taxon>
        <taxon>Ostariophysi</taxon>
        <taxon>Cypriniformes</taxon>
        <taxon>Cyprinidae</taxon>
        <taxon>Labeoninae</taxon>
        <taxon>Labeonini</taxon>
        <taxon>Cirrhinus</taxon>
    </lineage>
</organism>
<accession>A0ABR3LS21</accession>
<comment type="subcellular location">
    <subcellularLocation>
        <location evidence="1">Secreted</location>
    </subcellularLocation>
</comment>
<dbReference type="InterPro" id="IPR002591">
    <property type="entry name" value="Phosphodiest/P_Trfase"/>
</dbReference>
<dbReference type="InterPro" id="IPR041282">
    <property type="entry name" value="FYVE_2"/>
</dbReference>
<dbReference type="Gene3D" id="3.30.40.10">
    <property type="entry name" value="Zinc/RING finger domain, C3HC4 (zinc finger)"/>
    <property type="match status" value="1"/>
</dbReference>
<evidence type="ECO:0000256" key="6">
    <source>
        <dbReference type="ARBA" id="ARBA00023180"/>
    </source>
</evidence>
<keyword evidence="7" id="KW-1133">Transmembrane helix</keyword>
<dbReference type="InterPro" id="IPR011011">
    <property type="entry name" value="Znf_FYVE_PHD"/>
</dbReference>
<dbReference type="Pfam" id="PF01663">
    <property type="entry name" value="Phosphodiest"/>
    <property type="match status" value="1"/>
</dbReference>
<keyword evidence="2" id="KW-0964">Secreted</keyword>
<dbReference type="InterPro" id="IPR000008">
    <property type="entry name" value="C2_dom"/>
</dbReference>
<reference evidence="11 12" key="1">
    <citation type="submission" date="2023-09" db="EMBL/GenBank/DDBJ databases">
        <authorList>
            <person name="Wang M."/>
        </authorList>
    </citation>
    <scope>NUCLEOTIDE SEQUENCE [LARGE SCALE GENOMIC DNA]</scope>
    <source>
        <strain evidence="11">GT-2023</strain>
        <tissue evidence="11">Liver</tissue>
    </source>
</reference>
<evidence type="ECO:0000259" key="10">
    <source>
        <dbReference type="PROSITE" id="PS50958"/>
    </source>
</evidence>
<dbReference type="InterPro" id="IPR020821">
    <property type="entry name" value="ENPP1-3/EXOG-like_nuc-like"/>
</dbReference>
<feature type="domain" description="SMB" evidence="10">
    <location>
        <begin position="112"/>
        <end position="156"/>
    </location>
</feature>
<dbReference type="SMART" id="SM00239">
    <property type="entry name" value="C2"/>
    <property type="match status" value="1"/>
</dbReference>
<keyword evidence="7" id="KW-0472">Membrane</keyword>
<dbReference type="Proteomes" id="UP001558613">
    <property type="component" value="Unassembled WGS sequence"/>
</dbReference>
<gene>
    <name evidence="11" type="ORF">QQF64_016641</name>
</gene>
<dbReference type="Gene3D" id="4.10.410.20">
    <property type="match status" value="2"/>
</dbReference>
<dbReference type="SMART" id="SM00201">
    <property type="entry name" value="SO"/>
    <property type="match status" value="2"/>
</dbReference>
<evidence type="ECO:0000259" key="8">
    <source>
        <dbReference type="PROSITE" id="PS50004"/>
    </source>
</evidence>
<evidence type="ECO:0000256" key="5">
    <source>
        <dbReference type="ARBA" id="ARBA00023157"/>
    </source>
</evidence>
<proteinExistence type="predicted"/>
<dbReference type="Gene3D" id="3.40.720.10">
    <property type="entry name" value="Alkaline Phosphatase, subunit A"/>
    <property type="match status" value="1"/>
</dbReference>
<dbReference type="PANTHER" id="PTHR10151:SF77">
    <property type="entry name" value="ECTONUCLEOTIDE PYROPHOSPHATASE_PHOSPHODIESTERASE FAMILY MEMBER 1"/>
    <property type="match status" value="1"/>
</dbReference>
<evidence type="ECO:0000256" key="2">
    <source>
        <dbReference type="ARBA" id="ARBA00022525"/>
    </source>
</evidence>
<dbReference type="PROSITE" id="PS50916">
    <property type="entry name" value="RABBD"/>
    <property type="match status" value="1"/>
</dbReference>
<keyword evidence="5" id="KW-1015">Disulfide bond</keyword>
<dbReference type="CDD" id="cd16018">
    <property type="entry name" value="Enpp"/>
    <property type="match status" value="1"/>
</dbReference>
<dbReference type="InterPro" id="IPR044925">
    <property type="entry name" value="His-Me_finger_sf"/>
</dbReference>
<dbReference type="SUPFAM" id="SSF54060">
    <property type="entry name" value="His-Me finger endonucleases"/>
    <property type="match status" value="1"/>
</dbReference>
<comment type="caution">
    <text evidence="11">The sequence shown here is derived from an EMBL/GenBank/DDBJ whole genome shotgun (WGS) entry which is preliminary data.</text>
</comment>
<keyword evidence="6" id="KW-0325">Glycoprotein</keyword>
<dbReference type="InterPro" id="IPR036024">
    <property type="entry name" value="Somatomedin_B-like_dom_sf"/>
</dbReference>
<dbReference type="InterPro" id="IPR035892">
    <property type="entry name" value="C2_domain_sf"/>
</dbReference>
<feature type="transmembrane region" description="Helical" evidence="7">
    <location>
        <begin position="40"/>
        <end position="62"/>
    </location>
</feature>
<dbReference type="SUPFAM" id="SSF57903">
    <property type="entry name" value="FYVE/PHD zinc finger"/>
    <property type="match status" value="1"/>
</dbReference>
<dbReference type="Pfam" id="PF02318">
    <property type="entry name" value="FYVE_2"/>
    <property type="match status" value="1"/>
</dbReference>
<evidence type="ECO:0000313" key="11">
    <source>
        <dbReference type="EMBL" id="KAL1254412.1"/>
    </source>
</evidence>
<dbReference type="PROSITE" id="PS50958">
    <property type="entry name" value="SMB_2"/>
    <property type="match status" value="2"/>
</dbReference>
<dbReference type="PROSITE" id="PS50004">
    <property type="entry name" value="C2"/>
    <property type="match status" value="1"/>
</dbReference>
<dbReference type="Gene3D" id="2.60.40.150">
    <property type="entry name" value="C2 domain"/>
    <property type="match status" value="1"/>
</dbReference>
<protein>
    <recommendedName>
        <fullName evidence="13">Ectonucleotide pyrophosphatase/phosphodiesterase family member 3</fullName>
    </recommendedName>
</protein>